<dbReference type="EMBL" id="UINC01002205">
    <property type="protein sequence ID" value="SUZ94114.1"/>
    <property type="molecule type" value="Genomic_DNA"/>
</dbReference>
<feature type="non-terminal residue" evidence="2">
    <location>
        <position position="1"/>
    </location>
</feature>
<dbReference type="InterPro" id="IPR032809">
    <property type="entry name" value="Put_HupE_UreJ"/>
</dbReference>
<sequence length="473" mass="52104">VSGRQRKVIVWTATLTLVVSLILATPLGAPAHDTPADVTVQMFVKPEGRTLRVLLRVPLTAMQDINFPTRGPGYLEIDEADEELREGAVLWIAEPLQLFENGDRLPFPEITAIKVSIPSDPSFREYDTALAHVFSPLLSSVDPDMASVCPDEDDPEFDPECTVADLVWTQAMLDVLFEYPIQSAASDFSIRPGLERLASRVQVVLRFMPPTGVVRAFQFIGDPGLVPLDPGWLQAAWRFVVDGFFHILDGTDHLLFLLCLVIPFRKFGALFPIITAFTVAHSVTLIASAYGFAPGGLWFPPFVETVIAASIVYMALENIVGANVRRRWAITFGFGLVHGFGFSFALRESLQFAGDHLLTSLLSFNVGVELGQLLVLALCVPALELLFRFAVAERMGTIILSAIVAHTSWHWMAERWAIFSQYQIQWPALSVSFFVSLLGWLIVALAVGALGWLAFGRLWNPAANTSTSSSTEE</sequence>
<organism evidence="2">
    <name type="scientific">marine metagenome</name>
    <dbReference type="NCBI Taxonomy" id="408172"/>
    <lineage>
        <taxon>unclassified sequences</taxon>
        <taxon>metagenomes</taxon>
        <taxon>ecological metagenomes</taxon>
    </lineage>
</organism>
<feature type="transmembrane region" description="Helical" evidence="1">
    <location>
        <begin position="433"/>
        <end position="455"/>
    </location>
</feature>
<dbReference type="Pfam" id="PF13795">
    <property type="entry name" value="HupE_UreJ_2"/>
    <property type="match status" value="1"/>
</dbReference>
<protein>
    <recommendedName>
        <fullName evidence="3">HupE/UreJ family protein</fullName>
    </recommendedName>
</protein>
<feature type="transmembrane region" description="Helical" evidence="1">
    <location>
        <begin position="358"/>
        <end position="383"/>
    </location>
</feature>
<keyword evidence="1" id="KW-0812">Transmembrane</keyword>
<evidence type="ECO:0000313" key="2">
    <source>
        <dbReference type="EMBL" id="SUZ94114.1"/>
    </source>
</evidence>
<feature type="transmembrane region" description="Helical" evidence="1">
    <location>
        <begin position="243"/>
        <end position="262"/>
    </location>
</feature>
<feature type="transmembrane region" description="Helical" evidence="1">
    <location>
        <begin position="298"/>
        <end position="316"/>
    </location>
</feature>
<evidence type="ECO:0000256" key="1">
    <source>
        <dbReference type="SAM" id="Phobius"/>
    </source>
</evidence>
<keyword evidence="1" id="KW-0472">Membrane</keyword>
<feature type="transmembrane region" description="Helical" evidence="1">
    <location>
        <begin position="328"/>
        <end position="346"/>
    </location>
</feature>
<proteinExistence type="predicted"/>
<name>A0A381RSA7_9ZZZZ</name>
<accession>A0A381RSA7</accession>
<gene>
    <name evidence="2" type="ORF">METZ01_LOCUS46968</name>
</gene>
<reference evidence="2" key="1">
    <citation type="submission" date="2018-05" db="EMBL/GenBank/DDBJ databases">
        <authorList>
            <person name="Lanie J.A."/>
            <person name="Ng W.-L."/>
            <person name="Kazmierczak K.M."/>
            <person name="Andrzejewski T.M."/>
            <person name="Davidsen T.M."/>
            <person name="Wayne K.J."/>
            <person name="Tettelin H."/>
            <person name="Glass J.I."/>
            <person name="Rusch D."/>
            <person name="Podicherti R."/>
            <person name="Tsui H.-C.T."/>
            <person name="Winkler M.E."/>
        </authorList>
    </citation>
    <scope>NUCLEOTIDE SEQUENCE</scope>
</reference>
<feature type="transmembrane region" description="Helical" evidence="1">
    <location>
        <begin position="395"/>
        <end position="413"/>
    </location>
</feature>
<feature type="transmembrane region" description="Helical" evidence="1">
    <location>
        <begin position="269"/>
        <end position="292"/>
    </location>
</feature>
<evidence type="ECO:0008006" key="3">
    <source>
        <dbReference type="Google" id="ProtNLM"/>
    </source>
</evidence>
<dbReference type="AlphaFoldDB" id="A0A381RSA7"/>
<keyword evidence="1" id="KW-1133">Transmembrane helix</keyword>